<dbReference type="GO" id="GO:0071339">
    <property type="term" value="C:MLL1 complex"/>
    <property type="evidence" value="ECO:0007669"/>
    <property type="project" value="InterPro"/>
</dbReference>
<feature type="compositionally biased region" description="Low complexity" evidence="1">
    <location>
        <begin position="1"/>
        <end position="16"/>
    </location>
</feature>
<dbReference type="SMART" id="SM00240">
    <property type="entry name" value="FHA"/>
    <property type="match status" value="1"/>
</dbReference>
<feature type="compositionally biased region" description="Polar residues" evidence="1">
    <location>
        <begin position="202"/>
        <end position="224"/>
    </location>
</feature>
<proteinExistence type="predicted"/>
<dbReference type="GO" id="GO:0045944">
    <property type="term" value="P:positive regulation of transcription by RNA polymerase II"/>
    <property type="evidence" value="ECO:0007669"/>
    <property type="project" value="TreeGrafter"/>
</dbReference>
<feature type="compositionally biased region" description="Low complexity" evidence="1">
    <location>
        <begin position="79"/>
        <end position="91"/>
    </location>
</feature>
<dbReference type="CDD" id="cd22687">
    <property type="entry name" value="FHA_MCRS1"/>
    <property type="match status" value="1"/>
</dbReference>
<dbReference type="GO" id="GO:0044545">
    <property type="term" value="C:NSL complex"/>
    <property type="evidence" value="ECO:0007669"/>
    <property type="project" value="TreeGrafter"/>
</dbReference>
<dbReference type="PROSITE" id="PS50006">
    <property type="entry name" value="FHA_DOMAIN"/>
    <property type="match status" value="1"/>
</dbReference>
<dbReference type="AlphaFoldDB" id="A0A8J4UUI5"/>
<feature type="compositionally biased region" description="Acidic residues" evidence="1">
    <location>
        <begin position="755"/>
        <end position="765"/>
    </location>
</feature>
<feature type="compositionally biased region" description="Basic and acidic residues" evidence="1">
    <location>
        <begin position="461"/>
        <end position="473"/>
    </location>
</feature>
<dbReference type="Pfam" id="PF00498">
    <property type="entry name" value="FHA"/>
    <property type="match status" value="1"/>
</dbReference>
<evidence type="ECO:0000259" key="2">
    <source>
        <dbReference type="PROSITE" id="PS50006"/>
    </source>
</evidence>
<dbReference type="SUPFAM" id="SSF49879">
    <property type="entry name" value="SMAD/FHA domain"/>
    <property type="match status" value="1"/>
</dbReference>
<reference evidence="3" key="1">
    <citation type="submission" date="2020-01" db="EMBL/GenBank/DDBJ databases">
        <title>Development of genomics and gene disruption for Polysphondylium violaceum indicates a role for the polyketide synthase stlB in stalk morphogenesis.</title>
        <authorList>
            <person name="Narita B."/>
            <person name="Kawabe Y."/>
            <person name="Kin K."/>
            <person name="Saito T."/>
            <person name="Gibbs R."/>
            <person name="Kuspa A."/>
            <person name="Muzny D."/>
            <person name="Queller D."/>
            <person name="Richards S."/>
            <person name="Strassman J."/>
            <person name="Sucgang R."/>
            <person name="Worley K."/>
            <person name="Schaap P."/>
        </authorList>
    </citation>
    <scope>NUCLEOTIDE SEQUENCE</scope>
    <source>
        <strain evidence="3">QSvi11</strain>
    </source>
</reference>
<gene>
    <name evidence="3" type="ORF">CYY_010037</name>
</gene>
<name>A0A8J4UUI5_9MYCE</name>
<dbReference type="GO" id="GO:0002151">
    <property type="term" value="F:G-quadruplex RNA binding"/>
    <property type="evidence" value="ECO:0007669"/>
    <property type="project" value="InterPro"/>
</dbReference>
<feature type="compositionally biased region" description="Basic and acidic residues" evidence="1">
    <location>
        <begin position="437"/>
        <end position="453"/>
    </location>
</feature>
<dbReference type="InterPro" id="IPR008984">
    <property type="entry name" value="SMAD_FHA_dom_sf"/>
</dbReference>
<sequence length="765" mass="86641">MDNSSSSSNNDLESSNTPQRPRRTRLESPRAKRAAAVAAAVTAPKPIPKTKATRVSKTTTDYTDDLISSPPSVVAGMDTTTTTTTTATTTAIPVPPLQPAHQRSKKGAPKKEPGEKKTPRKEKAAAATAELEDNLREIVGHSELPFEFESQLDRELQKSQLKNRADLDLYEEQLHQQQYLSSQVFTQDLLQKYLHSHGYGGESTTPSTHNTPQLSSTQLFDTDSNNNNVNTTPLMSTPGVKKPRILKSEHPKAKSPKTSKKQEKLQRKYIRYHTPDLSIRGDWTVHDDQVLLENIQFAASFSEIAQSKEFTKPFTAQDIEKRWRTILFDMNGSDEASGMLALHPPMPKVYPMTKKEESLFTNIPINLTRANFMHLLLAHREFFHHSRTSSSLQSYFKDILLSQDISKFPNYLNFIKDQREKIDLINSLNISGNSIRRRGDNNDNDNKENKENVDSGNDTSVEDKMEIEPNDHTHISKEKEKEILNNEHLIQFLYQKEPTGFLPPYMGGLPHYNSHSIWDNILSTPLQSKSELEDDLILNPFSGIPHFMMIPKDEKRDLKSMIKVEKEYEIDRDKDFKSLAIIRGKNIRYLMKSKDIIVGRNFSDKNRIDLDLNEENPNHINRISKKQLVIKLKSDTNFYIQNIGKNSVFVNGCPLPQYEKIHLQDLSLIEFSDIKLIFEINKSFLAKIKRQLSKSSSSSSYVASSNLGGFGLLTPSTTTSTTTTTTTTSSTSTTMNNNNNNNNNDISTNSMMDHGEEDEDDGENV</sequence>
<feature type="region of interest" description="Disordered" evidence="1">
    <location>
        <begin position="197"/>
        <end position="265"/>
    </location>
</feature>
<dbReference type="InterPro" id="IPR037912">
    <property type="entry name" value="MCRS1"/>
</dbReference>
<feature type="region of interest" description="Disordered" evidence="1">
    <location>
        <begin position="1"/>
        <end position="127"/>
    </location>
</feature>
<dbReference type="Proteomes" id="UP000695562">
    <property type="component" value="Unassembled WGS sequence"/>
</dbReference>
<evidence type="ECO:0000313" key="3">
    <source>
        <dbReference type="EMBL" id="KAF2068638.1"/>
    </source>
</evidence>
<feature type="compositionally biased region" description="Basic and acidic residues" evidence="1">
    <location>
        <begin position="109"/>
        <end position="124"/>
    </location>
</feature>
<evidence type="ECO:0000313" key="4">
    <source>
        <dbReference type="Proteomes" id="UP000695562"/>
    </source>
</evidence>
<dbReference type="InterPro" id="IPR000253">
    <property type="entry name" value="FHA_dom"/>
</dbReference>
<dbReference type="PANTHER" id="PTHR13233">
    <property type="entry name" value="MICROSPHERULE PROTEIN 1"/>
    <property type="match status" value="1"/>
</dbReference>
<protein>
    <recommendedName>
        <fullName evidence="2">FHA domain-containing protein</fullName>
    </recommendedName>
</protein>
<dbReference type="PANTHER" id="PTHR13233:SF0">
    <property type="entry name" value="MICROSPHERULE PROTEIN 1"/>
    <property type="match status" value="1"/>
</dbReference>
<feature type="region of interest" description="Disordered" evidence="1">
    <location>
        <begin position="713"/>
        <end position="765"/>
    </location>
</feature>
<feature type="compositionally biased region" description="Low complexity" evidence="1">
    <location>
        <begin position="714"/>
        <end position="750"/>
    </location>
</feature>
<evidence type="ECO:0000256" key="1">
    <source>
        <dbReference type="SAM" id="MobiDB-lite"/>
    </source>
</evidence>
<dbReference type="InterPro" id="IPR025999">
    <property type="entry name" value="MCRS_N"/>
</dbReference>
<feature type="domain" description="FHA" evidence="2">
    <location>
        <begin position="596"/>
        <end position="655"/>
    </location>
</feature>
<accession>A0A8J4UUI5</accession>
<dbReference type="OrthoDB" id="20742at2759"/>
<feature type="region of interest" description="Disordered" evidence="1">
    <location>
        <begin position="433"/>
        <end position="473"/>
    </location>
</feature>
<organism evidence="3 4">
    <name type="scientific">Polysphondylium violaceum</name>
    <dbReference type="NCBI Taxonomy" id="133409"/>
    <lineage>
        <taxon>Eukaryota</taxon>
        <taxon>Amoebozoa</taxon>
        <taxon>Evosea</taxon>
        <taxon>Eumycetozoa</taxon>
        <taxon>Dictyostelia</taxon>
        <taxon>Dictyosteliales</taxon>
        <taxon>Dictyosteliaceae</taxon>
        <taxon>Polysphondylium</taxon>
    </lineage>
</organism>
<comment type="caution">
    <text evidence="3">The sequence shown here is derived from an EMBL/GenBank/DDBJ whole genome shotgun (WGS) entry which is preliminary data.</text>
</comment>
<keyword evidence="4" id="KW-1185">Reference proteome</keyword>
<dbReference type="Pfam" id="PF13325">
    <property type="entry name" value="MCRS_N"/>
    <property type="match status" value="1"/>
</dbReference>
<dbReference type="EMBL" id="AJWJ01000895">
    <property type="protein sequence ID" value="KAF2068638.1"/>
    <property type="molecule type" value="Genomic_DNA"/>
</dbReference>
<feature type="compositionally biased region" description="Low complexity" evidence="1">
    <location>
        <begin position="34"/>
        <end position="44"/>
    </location>
</feature>
<dbReference type="Gene3D" id="2.60.200.20">
    <property type="match status" value="1"/>
</dbReference>
<dbReference type="GO" id="GO:0031011">
    <property type="term" value="C:Ino80 complex"/>
    <property type="evidence" value="ECO:0007669"/>
    <property type="project" value="InterPro"/>
</dbReference>